<keyword evidence="2" id="KW-0732">Signal</keyword>
<dbReference type="Proteomes" id="UP000007844">
    <property type="component" value="Chromosome"/>
</dbReference>
<dbReference type="HOGENOM" id="CLU_2342145_0_0_7"/>
<dbReference type="STRING" id="690850.Desaf_0544"/>
<keyword evidence="4" id="KW-1185">Reference proteome</keyword>
<evidence type="ECO:0000313" key="4">
    <source>
        <dbReference type="Proteomes" id="UP000007844"/>
    </source>
</evidence>
<proteinExistence type="predicted"/>
<gene>
    <name evidence="3" type="ORF">Desaf_0544</name>
</gene>
<dbReference type="EMBL" id="CP003221">
    <property type="protein sequence ID" value="EGJ48897.1"/>
    <property type="molecule type" value="Genomic_DNA"/>
</dbReference>
<evidence type="ECO:0000256" key="2">
    <source>
        <dbReference type="SAM" id="SignalP"/>
    </source>
</evidence>
<feature type="region of interest" description="Disordered" evidence="1">
    <location>
        <begin position="63"/>
        <end position="97"/>
    </location>
</feature>
<dbReference type="AlphaFoldDB" id="F3YVT9"/>
<accession>F3YVT9</accession>
<dbReference type="RefSeq" id="WP_014258738.1">
    <property type="nucleotide sequence ID" value="NC_016629.1"/>
</dbReference>
<dbReference type="KEGG" id="daf:Desaf_0544"/>
<evidence type="ECO:0000313" key="3">
    <source>
        <dbReference type="EMBL" id="EGJ48897.1"/>
    </source>
</evidence>
<sequence precursor="true">MRQILSAGAAALAILCASCSAGYEPAQLPATHPASPDAPASPVWRLPPTLSKVETSSVKPLVLDVPGQAPPKMPAQASQTDHTGHDGHAGQTPSGGQ</sequence>
<protein>
    <recommendedName>
        <fullName evidence="5">Lipoprotein</fullName>
    </recommendedName>
</protein>
<evidence type="ECO:0000256" key="1">
    <source>
        <dbReference type="SAM" id="MobiDB-lite"/>
    </source>
</evidence>
<feature type="chain" id="PRO_5003304510" description="Lipoprotein" evidence="2">
    <location>
        <begin position="22"/>
        <end position="97"/>
    </location>
</feature>
<evidence type="ECO:0008006" key="5">
    <source>
        <dbReference type="Google" id="ProtNLM"/>
    </source>
</evidence>
<name>F3YVT9_DESAF</name>
<reference evidence="3 4" key="1">
    <citation type="journal article" date="2011" name="J. Bacteriol.">
        <title>Genome sequence of the mercury-methylating and pleomorphic Desulfovibrio africanus Strain Walvis Bay.</title>
        <authorList>
            <person name="Brown S.D."/>
            <person name="Wall J.D."/>
            <person name="Kucken A.M."/>
            <person name="Gilmour C.C."/>
            <person name="Podar M."/>
            <person name="Brandt C.C."/>
            <person name="Teshima H."/>
            <person name="Detter J.C."/>
            <person name="Han C.S."/>
            <person name="Land M.L."/>
            <person name="Lucas S."/>
            <person name="Han J."/>
            <person name="Pennacchio L."/>
            <person name="Nolan M."/>
            <person name="Pitluck S."/>
            <person name="Woyke T."/>
            <person name="Goodwin L."/>
            <person name="Palumbo A.V."/>
            <person name="Elias D.A."/>
        </authorList>
    </citation>
    <scope>NUCLEOTIDE SEQUENCE [LARGE SCALE GENOMIC DNA]</scope>
    <source>
        <strain evidence="3 4">Walvis Bay</strain>
    </source>
</reference>
<organism evidence="3 4">
    <name type="scientific">Desulfocurvibacter africanus subsp. africanus str. Walvis Bay</name>
    <dbReference type="NCBI Taxonomy" id="690850"/>
    <lineage>
        <taxon>Bacteria</taxon>
        <taxon>Pseudomonadati</taxon>
        <taxon>Thermodesulfobacteriota</taxon>
        <taxon>Desulfovibrionia</taxon>
        <taxon>Desulfovibrionales</taxon>
        <taxon>Desulfovibrionaceae</taxon>
        <taxon>Desulfocurvibacter</taxon>
    </lineage>
</organism>
<feature type="signal peptide" evidence="2">
    <location>
        <begin position="1"/>
        <end position="21"/>
    </location>
</feature>